<evidence type="ECO:0000313" key="4">
    <source>
        <dbReference type="Proteomes" id="UP000054321"/>
    </source>
</evidence>
<dbReference type="AlphaFoldDB" id="A0A0C3HAF3"/>
<dbReference type="InParanoid" id="A0A0C3HAF3"/>
<evidence type="ECO:0000256" key="1">
    <source>
        <dbReference type="SAM" id="MobiDB-lite"/>
    </source>
</evidence>
<reference evidence="4" key="2">
    <citation type="submission" date="2015-01" db="EMBL/GenBank/DDBJ databases">
        <title>Evolutionary Origins and Diversification of the Mycorrhizal Mutualists.</title>
        <authorList>
            <consortium name="DOE Joint Genome Institute"/>
            <consortium name="Mycorrhizal Genomics Consortium"/>
            <person name="Kohler A."/>
            <person name="Kuo A."/>
            <person name="Nagy L.G."/>
            <person name="Floudas D."/>
            <person name="Copeland A."/>
            <person name="Barry K.W."/>
            <person name="Cichocki N."/>
            <person name="Veneault-Fourrey C."/>
            <person name="LaButti K."/>
            <person name="Lindquist E.A."/>
            <person name="Lipzen A."/>
            <person name="Lundell T."/>
            <person name="Morin E."/>
            <person name="Murat C."/>
            <person name="Riley R."/>
            <person name="Ohm R."/>
            <person name="Sun H."/>
            <person name="Tunlid A."/>
            <person name="Henrissat B."/>
            <person name="Grigoriev I.V."/>
            <person name="Hibbett D.S."/>
            <person name="Martin F."/>
        </authorList>
    </citation>
    <scope>NUCLEOTIDE SEQUENCE [LARGE SCALE GENOMIC DNA]</scope>
    <source>
        <strain evidence="4">Zn</strain>
    </source>
</reference>
<dbReference type="Gene3D" id="3.40.630.30">
    <property type="match status" value="1"/>
</dbReference>
<evidence type="ECO:0000313" key="3">
    <source>
        <dbReference type="EMBL" id="KIN00205.1"/>
    </source>
</evidence>
<dbReference type="PANTHER" id="PTHR34815:SF4">
    <property type="entry name" value="N-ACETYLTRANSFERASE DOMAIN-CONTAINING PROTEIN"/>
    <property type="match status" value="1"/>
</dbReference>
<dbReference type="FunCoup" id="A0A0C3HAF3">
    <property type="interactions" value="109"/>
</dbReference>
<feature type="compositionally biased region" description="Polar residues" evidence="1">
    <location>
        <begin position="1"/>
        <end position="19"/>
    </location>
</feature>
<organism evidence="3 4">
    <name type="scientific">Oidiodendron maius (strain Zn)</name>
    <dbReference type="NCBI Taxonomy" id="913774"/>
    <lineage>
        <taxon>Eukaryota</taxon>
        <taxon>Fungi</taxon>
        <taxon>Dikarya</taxon>
        <taxon>Ascomycota</taxon>
        <taxon>Pezizomycotina</taxon>
        <taxon>Leotiomycetes</taxon>
        <taxon>Leotiomycetes incertae sedis</taxon>
        <taxon>Myxotrichaceae</taxon>
        <taxon>Oidiodendron</taxon>
    </lineage>
</organism>
<protein>
    <recommendedName>
        <fullName evidence="2">LYC1 C-terminal domain-containing protein</fullName>
    </recommendedName>
</protein>
<dbReference type="InterPro" id="IPR053013">
    <property type="entry name" value="LAT"/>
</dbReference>
<dbReference type="STRING" id="913774.A0A0C3HAF3"/>
<proteinExistence type="predicted"/>
<dbReference type="EMBL" id="KN832877">
    <property type="protein sequence ID" value="KIN00205.1"/>
    <property type="molecule type" value="Genomic_DNA"/>
</dbReference>
<name>A0A0C3HAF3_OIDMZ</name>
<feature type="domain" description="LYC1 C-terminal" evidence="2">
    <location>
        <begin position="175"/>
        <end position="387"/>
    </location>
</feature>
<dbReference type="InterPro" id="IPR055100">
    <property type="entry name" value="GNAT_LYC1-like"/>
</dbReference>
<dbReference type="OrthoDB" id="2020070at2759"/>
<feature type="region of interest" description="Disordered" evidence="1">
    <location>
        <begin position="1"/>
        <end position="23"/>
    </location>
</feature>
<keyword evidence="4" id="KW-1185">Reference proteome</keyword>
<dbReference type="Pfam" id="PF22998">
    <property type="entry name" value="GNAT_LYC1-like"/>
    <property type="match status" value="1"/>
</dbReference>
<dbReference type="InterPro" id="IPR016181">
    <property type="entry name" value="Acyl_CoA_acyltransferase"/>
</dbReference>
<dbReference type="SUPFAM" id="SSF55729">
    <property type="entry name" value="Acyl-CoA N-acyltransferases (Nat)"/>
    <property type="match status" value="1"/>
</dbReference>
<dbReference type="HOGENOM" id="CLU_038171_1_0_1"/>
<accession>A0A0C3HAF3</accession>
<gene>
    <name evidence="3" type="ORF">OIDMADRAFT_104172</name>
</gene>
<sequence>MGSNSPTHDPLPSSTSSLVHLTHPTPDERKVTWTLNSRNWGVALSLDDYIQREEHLMETPLSRNSGVTHWILTPNASAPDSRPILATCETLRKRALVRSADGEVKDIITHGIGSVFADPKYRGRGYAGRMLRDVGEKLKTWQTNEGTECLFSILYSDIGKTYYAGHGWVPFPSTHVEFPPNPQTSSQQTAGLAKPLTDAELPPLCDLDEQYIRQELSNIKDDRVRVALIPDYDTMVWHHMRENFMTKKLFGRSPTVKGAIAGESGSRVWAVWTRMYTGPPDKSDSENILHILRLVIENDSAQETAANAEKLKSILEVAQREAKEWRSGHIELWNPTPYVRSLVQSLEVEHSEVEREKDSIASLRWYGHGSGGVENIEWVGNEKHGWC</sequence>
<dbReference type="Proteomes" id="UP000054321">
    <property type="component" value="Unassembled WGS sequence"/>
</dbReference>
<reference evidence="3 4" key="1">
    <citation type="submission" date="2014-04" db="EMBL/GenBank/DDBJ databases">
        <authorList>
            <consortium name="DOE Joint Genome Institute"/>
            <person name="Kuo A."/>
            <person name="Martino E."/>
            <person name="Perotto S."/>
            <person name="Kohler A."/>
            <person name="Nagy L.G."/>
            <person name="Floudas D."/>
            <person name="Copeland A."/>
            <person name="Barry K.W."/>
            <person name="Cichocki N."/>
            <person name="Veneault-Fourrey C."/>
            <person name="LaButti K."/>
            <person name="Lindquist E.A."/>
            <person name="Lipzen A."/>
            <person name="Lundell T."/>
            <person name="Morin E."/>
            <person name="Murat C."/>
            <person name="Sun H."/>
            <person name="Tunlid A."/>
            <person name="Henrissat B."/>
            <person name="Grigoriev I.V."/>
            <person name="Hibbett D.S."/>
            <person name="Martin F."/>
            <person name="Nordberg H.P."/>
            <person name="Cantor M.N."/>
            <person name="Hua S.X."/>
        </authorList>
    </citation>
    <scope>NUCLEOTIDE SEQUENCE [LARGE SCALE GENOMIC DNA]</scope>
    <source>
        <strain evidence="3 4">Zn</strain>
    </source>
</reference>
<evidence type="ECO:0000259" key="2">
    <source>
        <dbReference type="Pfam" id="PF22998"/>
    </source>
</evidence>
<dbReference type="PANTHER" id="PTHR34815">
    <property type="entry name" value="LYSINE ACETYLTRANSFERASE"/>
    <property type="match status" value="1"/>
</dbReference>